<reference evidence="12" key="1">
    <citation type="journal article" date="2020" name="mSystems">
        <title>Genome- and Community-Level Interaction Insights into Carbon Utilization and Element Cycling Functions of Hydrothermarchaeota in Hydrothermal Sediment.</title>
        <authorList>
            <person name="Zhou Z."/>
            <person name="Liu Y."/>
            <person name="Xu W."/>
            <person name="Pan J."/>
            <person name="Luo Z.H."/>
            <person name="Li M."/>
        </authorList>
    </citation>
    <scope>NUCLEOTIDE SEQUENCE [LARGE SCALE GENOMIC DNA]</scope>
    <source>
        <strain evidence="12">SpSt-477</strain>
    </source>
</reference>
<dbReference type="Pfam" id="PF12019">
    <property type="entry name" value="GspH"/>
    <property type="match status" value="1"/>
</dbReference>
<dbReference type="GO" id="GO:0005886">
    <property type="term" value="C:plasma membrane"/>
    <property type="evidence" value="ECO:0007669"/>
    <property type="project" value="UniProtKB-SubCell"/>
</dbReference>
<comment type="caution">
    <text evidence="12">The sequence shown here is derived from an EMBL/GenBank/DDBJ whole genome shotgun (WGS) entry which is preliminary data.</text>
</comment>
<dbReference type="EMBL" id="DSUH01000262">
    <property type="protein sequence ID" value="HGU33450.1"/>
    <property type="molecule type" value="Genomic_DNA"/>
</dbReference>
<evidence type="ECO:0000256" key="8">
    <source>
        <dbReference type="ARBA" id="ARBA00023136"/>
    </source>
</evidence>
<evidence type="ECO:0000256" key="3">
    <source>
        <dbReference type="ARBA" id="ARBA00022475"/>
    </source>
</evidence>
<dbReference type="Gene3D" id="3.55.40.10">
    <property type="entry name" value="minor pseudopilin epsh domain"/>
    <property type="match status" value="1"/>
</dbReference>
<evidence type="ECO:0000256" key="4">
    <source>
        <dbReference type="ARBA" id="ARBA00022481"/>
    </source>
</evidence>
<evidence type="ECO:0000256" key="2">
    <source>
        <dbReference type="ARBA" id="ARBA00021549"/>
    </source>
</evidence>
<evidence type="ECO:0000256" key="10">
    <source>
        <dbReference type="ARBA" id="ARBA00030775"/>
    </source>
</evidence>
<comment type="subcellular location">
    <subcellularLocation>
        <location evidence="1">Cell inner membrane</location>
        <topology evidence="1">Single-pass membrane protein</topology>
    </subcellularLocation>
</comment>
<organism evidence="12">
    <name type="scientific">Desulfatirhabdium butyrativorans</name>
    <dbReference type="NCBI Taxonomy" id="340467"/>
    <lineage>
        <taxon>Bacteria</taxon>
        <taxon>Pseudomonadati</taxon>
        <taxon>Thermodesulfobacteriota</taxon>
        <taxon>Desulfobacteria</taxon>
        <taxon>Desulfobacterales</taxon>
        <taxon>Desulfatirhabdiaceae</taxon>
        <taxon>Desulfatirhabdium</taxon>
    </lineage>
</organism>
<dbReference type="InterPro" id="IPR045584">
    <property type="entry name" value="Pilin-like"/>
</dbReference>
<evidence type="ECO:0000256" key="7">
    <source>
        <dbReference type="ARBA" id="ARBA00022989"/>
    </source>
</evidence>
<keyword evidence="3" id="KW-1003">Cell membrane</keyword>
<name>A0A7C4VQN0_9BACT</name>
<evidence type="ECO:0000313" key="12">
    <source>
        <dbReference type="EMBL" id="HGU33450.1"/>
    </source>
</evidence>
<dbReference type="GO" id="GO:0015628">
    <property type="term" value="P:protein secretion by the type II secretion system"/>
    <property type="evidence" value="ECO:0007669"/>
    <property type="project" value="InterPro"/>
</dbReference>
<sequence>MKRRDASGMTLMELVVVMGLLSLLLFTVMPRFLRSDRITDADQAVRKLAALVSQLKEEAVLNGRSYILHVDVDGGRFWTTIGSDPWETRGAIAAASAPAASQVDHARAVLQLPESILRVTVRLLHAEPIDAGSAEIHFFPQGYSYGATILLEGRDGDIRCLRIEPFLGAPVILKDGANCVSG</sequence>
<keyword evidence="5" id="KW-0997">Cell inner membrane</keyword>
<dbReference type="GO" id="GO:0015627">
    <property type="term" value="C:type II protein secretion system complex"/>
    <property type="evidence" value="ECO:0007669"/>
    <property type="project" value="InterPro"/>
</dbReference>
<keyword evidence="7" id="KW-1133">Transmembrane helix</keyword>
<evidence type="ECO:0000256" key="6">
    <source>
        <dbReference type="ARBA" id="ARBA00022692"/>
    </source>
</evidence>
<keyword evidence="6" id="KW-0812">Transmembrane</keyword>
<accession>A0A7C4VQN0</accession>
<evidence type="ECO:0000256" key="9">
    <source>
        <dbReference type="ARBA" id="ARBA00025772"/>
    </source>
</evidence>
<evidence type="ECO:0000259" key="11">
    <source>
        <dbReference type="Pfam" id="PF12019"/>
    </source>
</evidence>
<dbReference type="AlphaFoldDB" id="A0A7C4VQN0"/>
<gene>
    <name evidence="12" type="ORF">ENS29_11405</name>
</gene>
<proteinExistence type="inferred from homology"/>
<dbReference type="SUPFAM" id="SSF54523">
    <property type="entry name" value="Pili subunits"/>
    <property type="match status" value="1"/>
</dbReference>
<protein>
    <recommendedName>
        <fullName evidence="2">Type II secretion system protein H</fullName>
    </recommendedName>
    <alternativeName>
        <fullName evidence="10">General secretion pathway protein H</fullName>
    </alternativeName>
</protein>
<evidence type="ECO:0000256" key="5">
    <source>
        <dbReference type="ARBA" id="ARBA00022519"/>
    </source>
</evidence>
<feature type="domain" description="General secretion pathway GspH" evidence="11">
    <location>
        <begin position="44"/>
        <end position="163"/>
    </location>
</feature>
<keyword evidence="4" id="KW-0488">Methylation</keyword>
<comment type="similarity">
    <text evidence="9">Belongs to the GSP H family.</text>
</comment>
<dbReference type="InterPro" id="IPR022346">
    <property type="entry name" value="T2SS_GspH"/>
</dbReference>
<keyword evidence="8" id="KW-0472">Membrane</keyword>
<evidence type="ECO:0000256" key="1">
    <source>
        <dbReference type="ARBA" id="ARBA00004377"/>
    </source>
</evidence>